<gene>
    <name evidence="3" type="ORF">BDV96DRAFT_610007</name>
</gene>
<keyword evidence="1" id="KW-0479">Metal-binding</keyword>
<name>A0A6A5ZRX4_9PLEO</name>
<reference evidence="3" key="1">
    <citation type="journal article" date="2020" name="Stud. Mycol.">
        <title>101 Dothideomycetes genomes: a test case for predicting lifestyles and emergence of pathogens.</title>
        <authorList>
            <person name="Haridas S."/>
            <person name="Albert R."/>
            <person name="Binder M."/>
            <person name="Bloem J."/>
            <person name="Labutti K."/>
            <person name="Salamov A."/>
            <person name="Andreopoulos B."/>
            <person name="Baker S."/>
            <person name="Barry K."/>
            <person name="Bills G."/>
            <person name="Bluhm B."/>
            <person name="Cannon C."/>
            <person name="Castanera R."/>
            <person name="Culley D."/>
            <person name="Daum C."/>
            <person name="Ezra D."/>
            <person name="Gonzalez J."/>
            <person name="Henrissat B."/>
            <person name="Kuo A."/>
            <person name="Liang C."/>
            <person name="Lipzen A."/>
            <person name="Lutzoni F."/>
            <person name="Magnuson J."/>
            <person name="Mondo S."/>
            <person name="Nolan M."/>
            <person name="Ohm R."/>
            <person name="Pangilinan J."/>
            <person name="Park H.-J."/>
            <person name="Ramirez L."/>
            <person name="Alfaro M."/>
            <person name="Sun H."/>
            <person name="Tritt A."/>
            <person name="Yoshinaga Y."/>
            <person name="Zwiers L.-H."/>
            <person name="Turgeon B."/>
            <person name="Goodwin S."/>
            <person name="Spatafora J."/>
            <person name="Crous P."/>
            <person name="Grigoriev I."/>
        </authorList>
    </citation>
    <scope>NUCLEOTIDE SEQUENCE</scope>
    <source>
        <strain evidence="3">CBS 627.86</strain>
    </source>
</reference>
<dbReference type="EMBL" id="ML977313">
    <property type="protein sequence ID" value="KAF2121001.1"/>
    <property type="molecule type" value="Genomic_DNA"/>
</dbReference>
<organism evidence="3 4">
    <name type="scientific">Lophiotrema nucula</name>
    <dbReference type="NCBI Taxonomy" id="690887"/>
    <lineage>
        <taxon>Eukaryota</taxon>
        <taxon>Fungi</taxon>
        <taxon>Dikarya</taxon>
        <taxon>Ascomycota</taxon>
        <taxon>Pezizomycotina</taxon>
        <taxon>Dothideomycetes</taxon>
        <taxon>Pleosporomycetidae</taxon>
        <taxon>Pleosporales</taxon>
        <taxon>Lophiotremataceae</taxon>
        <taxon>Lophiotrema</taxon>
    </lineage>
</organism>
<dbReference type="OrthoDB" id="5358122at2759"/>
<dbReference type="Proteomes" id="UP000799770">
    <property type="component" value="Unassembled WGS sequence"/>
</dbReference>
<accession>A0A6A5ZRX4</accession>
<keyword evidence="4" id="KW-1185">Reference proteome</keyword>
<dbReference type="PANTHER" id="PTHR23422">
    <property type="entry name" value="DIPEPTIDYL PEPTIDASE III-RELATED"/>
    <property type="match status" value="1"/>
</dbReference>
<proteinExistence type="predicted"/>
<dbReference type="PANTHER" id="PTHR23422:SF11">
    <property type="entry name" value="DIPEPTIDYL PEPTIDASE 3"/>
    <property type="match status" value="1"/>
</dbReference>
<protein>
    <submittedName>
        <fullName evidence="3">Peptidase family M49-domain-containing protein</fullName>
    </submittedName>
</protein>
<dbReference type="GO" id="GO:0008239">
    <property type="term" value="F:dipeptidyl-peptidase activity"/>
    <property type="evidence" value="ECO:0007669"/>
    <property type="project" value="TreeGrafter"/>
</dbReference>
<keyword evidence="2" id="KW-0378">Hydrolase</keyword>
<dbReference type="Pfam" id="PF03571">
    <property type="entry name" value="Peptidase_M49"/>
    <property type="match status" value="1"/>
</dbReference>
<dbReference type="GO" id="GO:0005737">
    <property type="term" value="C:cytoplasm"/>
    <property type="evidence" value="ECO:0007669"/>
    <property type="project" value="TreeGrafter"/>
</dbReference>
<evidence type="ECO:0000256" key="1">
    <source>
        <dbReference type="ARBA" id="ARBA00022723"/>
    </source>
</evidence>
<dbReference type="GO" id="GO:0046872">
    <property type="term" value="F:metal ion binding"/>
    <property type="evidence" value="ECO:0007669"/>
    <property type="project" value="UniProtKB-KW"/>
</dbReference>
<dbReference type="Gene3D" id="3.30.540.30">
    <property type="match status" value="2"/>
</dbReference>
<sequence>MGASDLLCEVDPPVFRLYVAESFNLLSDHEKYYAHLLSRIVSPELETLFEIFTLLRRQCECEWEQLANATGTEEHVLTRFLEFAAAFLDSLGNYRGHGDSKILPRLTREEFRQICSYSRQVYSESPSSLGFPDSGALSQYYPNSPNIISILLDNTRLKKQVDSGQTRFQVLTASVSRTPLARKITTLLVDIDGERATESSVLWIKNRSPVIKSNIGFIEAYRDPSGNKDKTATLATLARNADVFVRRLPWSQLFLAAQGEVGVSTSRTGKYGPYKNDDFKSPDFVSLNLLTFVGPLCWSGIAGRNYRDVTESYSKKNIFFANRTAALVIQKDQFNSLRKPCFWVMIAAHELIGHGCGKELRVSRDQGANFDDESPPPHPITQRPITTWYKNDETPKTRFGGLYATLSECHAELVAMHLLASRELLDIMQVFERHPTIDLETFEYNGYLNMITLGLRALLSYNQEKQKWGQSHDPRFAIVKHLVEAGDGLLNIEVKLSRDGKADLVIHLDKTKIPSCGRKAVAALLLQLHLYKFTADVEPGQRQLEDLTRVDGVYSTWLEAVVARRQPRPLFVQANTIIQDGNVELVEYTATVRGVIQSWVDRSDYLSGAEI</sequence>
<evidence type="ECO:0000256" key="2">
    <source>
        <dbReference type="ARBA" id="ARBA00022801"/>
    </source>
</evidence>
<dbReference type="AlphaFoldDB" id="A0A6A5ZRX4"/>
<evidence type="ECO:0000313" key="3">
    <source>
        <dbReference type="EMBL" id="KAF2121001.1"/>
    </source>
</evidence>
<evidence type="ECO:0000313" key="4">
    <source>
        <dbReference type="Proteomes" id="UP000799770"/>
    </source>
</evidence>
<dbReference type="InterPro" id="IPR039461">
    <property type="entry name" value="Peptidase_M49"/>
</dbReference>